<evidence type="ECO:0000313" key="2">
    <source>
        <dbReference type="EMBL" id="RGQ44181.1"/>
    </source>
</evidence>
<gene>
    <name evidence="2" type="ORF">DWY99_01870</name>
</gene>
<dbReference type="InterPro" id="IPR014245">
    <property type="entry name" value="Spore_III_AF"/>
</dbReference>
<reference evidence="2 3" key="1">
    <citation type="submission" date="2018-08" db="EMBL/GenBank/DDBJ databases">
        <title>A genome reference for cultivated species of the human gut microbiota.</title>
        <authorList>
            <person name="Zou Y."/>
            <person name="Xue W."/>
            <person name="Luo G."/>
        </authorList>
    </citation>
    <scope>NUCLEOTIDE SEQUENCE [LARGE SCALE GENOMIC DNA]</scope>
    <source>
        <strain evidence="2 3">AF28-26</strain>
    </source>
</reference>
<comment type="caution">
    <text evidence="2">The sequence shown here is derived from an EMBL/GenBank/DDBJ whole genome shotgun (WGS) entry which is preliminary data.</text>
</comment>
<accession>A0A412B0K6</accession>
<evidence type="ECO:0000256" key="1">
    <source>
        <dbReference type="SAM" id="Phobius"/>
    </source>
</evidence>
<organism evidence="2 3">
    <name type="scientific">[Clostridium] leptum</name>
    <dbReference type="NCBI Taxonomy" id="1535"/>
    <lineage>
        <taxon>Bacteria</taxon>
        <taxon>Bacillati</taxon>
        <taxon>Bacillota</taxon>
        <taxon>Clostridia</taxon>
        <taxon>Eubacteriales</taxon>
        <taxon>Oscillospiraceae</taxon>
        <taxon>Oscillospiraceae incertae sedis</taxon>
    </lineage>
</organism>
<feature type="transmembrane region" description="Helical" evidence="1">
    <location>
        <begin position="6"/>
        <end position="24"/>
    </location>
</feature>
<dbReference type="EMBL" id="QRTC01000003">
    <property type="protein sequence ID" value="RGQ44181.1"/>
    <property type="molecule type" value="Genomic_DNA"/>
</dbReference>
<keyword evidence="1" id="KW-0472">Membrane</keyword>
<dbReference type="PROSITE" id="PS51257">
    <property type="entry name" value="PROKAR_LIPOPROTEIN"/>
    <property type="match status" value="1"/>
</dbReference>
<name>A0A412B0K6_9FIRM</name>
<evidence type="ECO:0000313" key="3">
    <source>
        <dbReference type="Proteomes" id="UP000284751"/>
    </source>
</evidence>
<sequence>MNGIKEWSAILCLAALASCMLEMIIPSGRMEKIMRFVLGGFLLCAMISPISNLDFHFPDLEVSDSSQAQSFSAHFEQQVVDAARDNVEGLVGQKLREAQIPYKKVEAVMDTSSSDSIGISKLIVTTDNPEDKIRIQKYLEEHLQIQTEVAVE</sequence>
<keyword evidence="1" id="KW-0812">Transmembrane</keyword>
<dbReference type="AlphaFoldDB" id="A0A412B0K6"/>
<evidence type="ECO:0008006" key="4">
    <source>
        <dbReference type="Google" id="ProtNLM"/>
    </source>
</evidence>
<dbReference type="Pfam" id="PF09581">
    <property type="entry name" value="Spore_III_AF"/>
    <property type="match status" value="1"/>
</dbReference>
<keyword evidence="1" id="KW-1133">Transmembrane helix</keyword>
<protein>
    <recommendedName>
        <fullName evidence="4">Stage III sporulation protein AF</fullName>
    </recommendedName>
</protein>
<proteinExistence type="predicted"/>
<dbReference type="Proteomes" id="UP000284751">
    <property type="component" value="Unassembled WGS sequence"/>
</dbReference>